<dbReference type="EMBL" id="HACA01013609">
    <property type="protein sequence ID" value="CDW30970.1"/>
    <property type="molecule type" value="Transcribed_RNA"/>
</dbReference>
<feature type="chain" id="PRO_5005488200" evidence="1">
    <location>
        <begin position="26"/>
        <end position="142"/>
    </location>
</feature>
<feature type="non-terminal residue" evidence="2">
    <location>
        <position position="142"/>
    </location>
</feature>
<organism evidence="2">
    <name type="scientific">Lepeophtheirus salmonis</name>
    <name type="common">Salmon louse</name>
    <name type="synonym">Caligus salmonis</name>
    <dbReference type="NCBI Taxonomy" id="72036"/>
    <lineage>
        <taxon>Eukaryota</taxon>
        <taxon>Metazoa</taxon>
        <taxon>Ecdysozoa</taxon>
        <taxon>Arthropoda</taxon>
        <taxon>Crustacea</taxon>
        <taxon>Multicrustacea</taxon>
        <taxon>Hexanauplia</taxon>
        <taxon>Copepoda</taxon>
        <taxon>Siphonostomatoida</taxon>
        <taxon>Caligidae</taxon>
        <taxon>Lepeophtheirus</taxon>
    </lineage>
</organism>
<name>A0A0K2TYP7_LEPSM</name>
<keyword evidence="1" id="KW-0732">Signal</keyword>
<evidence type="ECO:0000313" key="2">
    <source>
        <dbReference type="EMBL" id="CDW30970.1"/>
    </source>
</evidence>
<reference evidence="2" key="1">
    <citation type="submission" date="2014-05" db="EMBL/GenBank/DDBJ databases">
        <authorList>
            <person name="Chronopoulou M."/>
        </authorList>
    </citation>
    <scope>NUCLEOTIDE SEQUENCE</scope>
    <source>
        <tissue evidence="2">Whole organism</tissue>
    </source>
</reference>
<protein>
    <submittedName>
        <fullName evidence="2">Uncharacterized protein</fullName>
    </submittedName>
</protein>
<dbReference type="AlphaFoldDB" id="A0A0K2TYP7"/>
<sequence length="142" mass="15845">MTRQYSKVFVLFVVLITTWMGSLEAQEGQGNNASLPSHLTSYISKAYHAVWTNNFLKDALHTTSSHVKIKNLQWFVPNTSINCKNVPRELNKGAITSVVCRGRGAEERICVCVKLPHSLGGDFHHLCGQCEDPCALHFNAFL</sequence>
<feature type="signal peptide" evidence="1">
    <location>
        <begin position="1"/>
        <end position="25"/>
    </location>
</feature>
<evidence type="ECO:0000256" key="1">
    <source>
        <dbReference type="SAM" id="SignalP"/>
    </source>
</evidence>
<accession>A0A0K2TYP7</accession>
<proteinExistence type="predicted"/>